<sequence>MKNAGIIRDVSAQVDDVVLMDSLHHDEDKGLVGIYRLYYKQILFFAQKYVKNYQVAEEIVTDVFVKLWERRTAFTSLDSVRAFLYIATKNRCLNQLRGKKYHEALDDVANYEDLLYDDTDVFTKIIRTELLHMVYSAVQKLPQKQQEVFNMTFLEDKTVEDIGKEMNMTPHAVYTNKSRALATLRRNLQIRDVLFLLVIIFTM</sequence>
<dbReference type="Pfam" id="PF08281">
    <property type="entry name" value="Sigma70_r4_2"/>
    <property type="match status" value="1"/>
</dbReference>
<dbReference type="PANTHER" id="PTHR43133">
    <property type="entry name" value="RNA POLYMERASE ECF-TYPE SIGMA FACTO"/>
    <property type="match status" value="1"/>
</dbReference>
<dbReference type="SUPFAM" id="SSF88659">
    <property type="entry name" value="Sigma3 and sigma4 domains of RNA polymerase sigma factors"/>
    <property type="match status" value="1"/>
</dbReference>
<evidence type="ECO:0000256" key="2">
    <source>
        <dbReference type="ARBA" id="ARBA00023015"/>
    </source>
</evidence>
<dbReference type="InterPro" id="IPR013249">
    <property type="entry name" value="RNA_pol_sigma70_r4_t2"/>
</dbReference>
<name>A0ABR7Y4V3_9SPHI</name>
<dbReference type="InterPro" id="IPR013324">
    <property type="entry name" value="RNA_pol_sigma_r3/r4-like"/>
</dbReference>
<dbReference type="RefSeq" id="WP_190309428.1">
    <property type="nucleotide sequence ID" value="NZ_JACNYK010000002.1"/>
</dbReference>
<dbReference type="Gene3D" id="1.10.1740.10">
    <property type="match status" value="1"/>
</dbReference>
<evidence type="ECO:0000313" key="7">
    <source>
        <dbReference type="EMBL" id="MBD1426350.1"/>
    </source>
</evidence>
<evidence type="ECO:0000259" key="6">
    <source>
        <dbReference type="Pfam" id="PF08281"/>
    </source>
</evidence>
<evidence type="ECO:0000259" key="5">
    <source>
        <dbReference type="Pfam" id="PF04542"/>
    </source>
</evidence>
<dbReference type="InterPro" id="IPR014327">
    <property type="entry name" value="RNA_pol_sigma70_bacteroid"/>
</dbReference>
<proteinExistence type="inferred from homology"/>
<dbReference type="CDD" id="cd06171">
    <property type="entry name" value="Sigma70_r4"/>
    <property type="match status" value="1"/>
</dbReference>
<comment type="caution">
    <text evidence="7">The sequence shown here is derived from an EMBL/GenBank/DDBJ whole genome shotgun (WGS) entry which is preliminary data.</text>
</comment>
<keyword evidence="2" id="KW-0805">Transcription regulation</keyword>
<keyword evidence="3" id="KW-0731">Sigma factor</keyword>
<dbReference type="Gene3D" id="1.10.10.10">
    <property type="entry name" value="Winged helix-like DNA-binding domain superfamily/Winged helix DNA-binding domain"/>
    <property type="match status" value="1"/>
</dbReference>
<dbReference type="Proteomes" id="UP000606494">
    <property type="component" value="Unassembled WGS sequence"/>
</dbReference>
<dbReference type="EMBL" id="JACNYK010000002">
    <property type="protein sequence ID" value="MBD1426350.1"/>
    <property type="molecule type" value="Genomic_DNA"/>
</dbReference>
<accession>A0ABR7Y4V3</accession>
<feature type="domain" description="RNA polymerase sigma factor 70 region 4 type 2" evidence="6">
    <location>
        <begin position="133"/>
        <end position="184"/>
    </location>
</feature>
<organism evidence="7 8">
    <name type="scientific">Sphingobacterium arenae</name>
    <dbReference type="NCBI Taxonomy" id="1280598"/>
    <lineage>
        <taxon>Bacteria</taxon>
        <taxon>Pseudomonadati</taxon>
        <taxon>Bacteroidota</taxon>
        <taxon>Sphingobacteriia</taxon>
        <taxon>Sphingobacteriales</taxon>
        <taxon>Sphingobacteriaceae</taxon>
        <taxon>Sphingobacterium</taxon>
    </lineage>
</organism>
<dbReference type="NCBIfam" id="TIGR02937">
    <property type="entry name" value="sigma70-ECF"/>
    <property type="match status" value="1"/>
</dbReference>
<dbReference type="InterPro" id="IPR039425">
    <property type="entry name" value="RNA_pol_sigma-70-like"/>
</dbReference>
<dbReference type="InterPro" id="IPR007627">
    <property type="entry name" value="RNA_pol_sigma70_r2"/>
</dbReference>
<protein>
    <submittedName>
        <fullName evidence="7">RNA polymerase sigma-70 factor</fullName>
    </submittedName>
</protein>
<dbReference type="Pfam" id="PF04542">
    <property type="entry name" value="Sigma70_r2"/>
    <property type="match status" value="1"/>
</dbReference>
<dbReference type="InterPro" id="IPR036388">
    <property type="entry name" value="WH-like_DNA-bd_sf"/>
</dbReference>
<evidence type="ECO:0000256" key="4">
    <source>
        <dbReference type="ARBA" id="ARBA00023163"/>
    </source>
</evidence>
<keyword evidence="4" id="KW-0804">Transcription</keyword>
<gene>
    <name evidence="7" type="ORF">H8B17_12210</name>
</gene>
<dbReference type="NCBIfam" id="TIGR02985">
    <property type="entry name" value="Sig70_bacteroi1"/>
    <property type="match status" value="1"/>
</dbReference>
<evidence type="ECO:0000313" key="8">
    <source>
        <dbReference type="Proteomes" id="UP000606494"/>
    </source>
</evidence>
<comment type="similarity">
    <text evidence="1">Belongs to the sigma-70 factor family. ECF subfamily.</text>
</comment>
<reference evidence="7 8" key="1">
    <citation type="submission" date="2020-08" db="EMBL/GenBank/DDBJ databases">
        <title>Sphingobacterium sp. DN00404 isolated from aquaculture water.</title>
        <authorList>
            <person name="Zhang M."/>
        </authorList>
    </citation>
    <scope>NUCLEOTIDE SEQUENCE [LARGE SCALE GENOMIC DNA]</scope>
    <source>
        <strain evidence="7 8">KCTC 32294</strain>
    </source>
</reference>
<feature type="domain" description="RNA polymerase sigma-70 region 2" evidence="5">
    <location>
        <begin position="34"/>
        <end position="100"/>
    </location>
</feature>
<dbReference type="SUPFAM" id="SSF88946">
    <property type="entry name" value="Sigma2 domain of RNA polymerase sigma factors"/>
    <property type="match status" value="1"/>
</dbReference>
<dbReference type="PANTHER" id="PTHR43133:SF46">
    <property type="entry name" value="RNA POLYMERASE SIGMA-70 FACTOR ECF SUBFAMILY"/>
    <property type="match status" value="1"/>
</dbReference>
<evidence type="ECO:0000256" key="1">
    <source>
        <dbReference type="ARBA" id="ARBA00010641"/>
    </source>
</evidence>
<dbReference type="InterPro" id="IPR013325">
    <property type="entry name" value="RNA_pol_sigma_r2"/>
</dbReference>
<evidence type="ECO:0000256" key="3">
    <source>
        <dbReference type="ARBA" id="ARBA00023082"/>
    </source>
</evidence>
<keyword evidence="8" id="KW-1185">Reference proteome</keyword>
<dbReference type="InterPro" id="IPR014284">
    <property type="entry name" value="RNA_pol_sigma-70_dom"/>
</dbReference>